<proteinExistence type="predicted"/>
<dbReference type="STRING" id="1300350.Z948_1120"/>
<gene>
    <name evidence="3" type="ORF">DSW25_12410</name>
</gene>
<dbReference type="EMBL" id="JAMC01000004">
    <property type="protein sequence ID" value="KEJ89154.1"/>
    <property type="molecule type" value="Genomic_DNA"/>
</dbReference>
<sequence>MVGRVSGHQNIHDFLTLSGNRLSIFYLIEGKSLKILILEDDSALRFALTEILEDAGHLAFAAASIPAACEILNQVTPDLLLLDLMIGPIASIQVADLAGYRAPGAEVIYVTGSNKFPNGELFQLSRNASWVLRKPVDFRELKSIIAHFDNASFAQPMALVS</sequence>
<evidence type="ECO:0000259" key="2">
    <source>
        <dbReference type="PROSITE" id="PS50110"/>
    </source>
</evidence>
<dbReference type="AlphaFoldDB" id="A0A073IHA5"/>
<comment type="caution">
    <text evidence="3">The sequence shown here is derived from an EMBL/GenBank/DDBJ whole genome shotgun (WGS) entry which is preliminary data.</text>
</comment>
<dbReference type="Proteomes" id="UP000027734">
    <property type="component" value="Unassembled WGS sequence"/>
</dbReference>
<dbReference type="InterPro" id="IPR001789">
    <property type="entry name" value="Sig_transdc_resp-reg_receiver"/>
</dbReference>
<evidence type="ECO:0000256" key="1">
    <source>
        <dbReference type="PROSITE-ProRule" id="PRU00169"/>
    </source>
</evidence>
<reference evidence="3 4" key="1">
    <citation type="submission" date="2014-01" db="EMBL/GenBank/DDBJ databases">
        <title>Sulfitobacter donghicola JCM 14565 Genome Sequencing.</title>
        <authorList>
            <person name="Lai Q."/>
            <person name="Hong Z."/>
        </authorList>
    </citation>
    <scope>NUCLEOTIDE SEQUENCE [LARGE SCALE GENOMIC DNA]</scope>
    <source>
        <strain evidence="3 4">JCM 14565</strain>
    </source>
</reference>
<accession>A0A073IHA5</accession>
<feature type="modified residue" description="4-aspartylphosphate" evidence="1">
    <location>
        <position position="83"/>
    </location>
</feature>
<protein>
    <recommendedName>
        <fullName evidence="2">Response regulatory domain-containing protein</fullName>
    </recommendedName>
</protein>
<dbReference type="Pfam" id="PF00072">
    <property type="entry name" value="Response_reg"/>
    <property type="match status" value="1"/>
</dbReference>
<name>A0A073IHA5_9RHOB</name>
<dbReference type="InterPro" id="IPR011006">
    <property type="entry name" value="CheY-like_superfamily"/>
</dbReference>
<evidence type="ECO:0000313" key="3">
    <source>
        <dbReference type="EMBL" id="KEJ89154.1"/>
    </source>
</evidence>
<keyword evidence="4" id="KW-1185">Reference proteome</keyword>
<dbReference type="Gene3D" id="3.40.50.2300">
    <property type="match status" value="1"/>
</dbReference>
<evidence type="ECO:0000313" key="4">
    <source>
        <dbReference type="Proteomes" id="UP000027734"/>
    </source>
</evidence>
<dbReference type="eggNOG" id="COG0784">
    <property type="taxonomic scope" value="Bacteria"/>
</dbReference>
<dbReference type="PROSITE" id="PS50110">
    <property type="entry name" value="RESPONSE_REGULATORY"/>
    <property type="match status" value="1"/>
</dbReference>
<keyword evidence="1" id="KW-0597">Phosphoprotein</keyword>
<feature type="domain" description="Response regulatory" evidence="2">
    <location>
        <begin position="34"/>
        <end position="149"/>
    </location>
</feature>
<dbReference type="SUPFAM" id="SSF52172">
    <property type="entry name" value="CheY-like"/>
    <property type="match status" value="1"/>
</dbReference>
<organism evidence="3 4">
    <name type="scientific">Sulfitobacter donghicola DSW-25 = KCTC 12864 = JCM 14565</name>
    <dbReference type="NCBI Taxonomy" id="1300350"/>
    <lineage>
        <taxon>Bacteria</taxon>
        <taxon>Pseudomonadati</taxon>
        <taxon>Pseudomonadota</taxon>
        <taxon>Alphaproteobacteria</taxon>
        <taxon>Rhodobacterales</taxon>
        <taxon>Roseobacteraceae</taxon>
        <taxon>Sulfitobacter</taxon>
    </lineage>
</organism>
<dbReference type="GO" id="GO:0000160">
    <property type="term" value="P:phosphorelay signal transduction system"/>
    <property type="evidence" value="ECO:0007669"/>
    <property type="project" value="InterPro"/>
</dbReference>
<dbReference type="SMART" id="SM00448">
    <property type="entry name" value="REC"/>
    <property type="match status" value="1"/>
</dbReference>